<dbReference type="HOGENOM" id="CLU_905777_0_0_5"/>
<dbReference type="AlphaFoldDB" id="Q984P8"/>
<feature type="compositionally biased region" description="Basic residues" evidence="1">
    <location>
        <begin position="76"/>
        <end position="90"/>
    </location>
</feature>
<feature type="region of interest" description="Disordered" evidence="1">
    <location>
        <begin position="20"/>
        <end position="53"/>
    </location>
</feature>
<evidence type="ECO:0000256" key="2">
    <source>
        <dbReference type="SAM" id="Phobius"/>
    </source>
</evidence>
<proteinExistence type="predicted"/>
<sequence length="307" mass="30810">MIGFLFAGAQCRLDRRLRSTARARKNSSQKPLAVSAPDITDKPADWYAGTTSERRRQVDGIQTCIRISRTQASHPGLRRPRQSRQSKGRARQPTGASLCLPPRSHPRCSALRAEPAAGQLRSRASERPCGYATPQRPVYFLAGAFAFAGAALAFGAAAFFTAGFVAAAAAFAAGFAAAFAAGFAAAFAAGFAAALAGAAFLAAGFAAALAAGFFAGAALAAGFAAALAGAAFFTAGFAAALAAAGFLAGAALAAGFAAAFAGAAFFTAVAAFAATAFAGAFFAGTLDAGALDDCLAMSCPFTLCRWP</sequence>
<feature type="region of interest" description="Disordered" evidence="1">
    <location>
        <begin position="69"/>
        <end position="98"/>
    </location>
</feature>
<feature type="transmembrane region" description="Helical" evidence="2">
    <location>
        <begin position="260"/>
        <end position="283"/>
    </location>
</feature>
<evidence type="ECO:0000313" key="4">
    <source>
        <dbReference type="Proteomes" id="UP000000552"/>
    </source>
</evidence>
<keyword evidence="2" id="KW-1133">Transmembrane helix</keyword>
<gene>
    <name evidence="3" type="ordered locus">mll7904</name>
</gene>
<reference evidence="3 4" key="1">
    <citation type="journal article" date="2000" name="DNA Res.">
        <title>Complete genome structure of the nitrogen-fixing symbiotic bacterium Mesorhizobium loti.</title>
        <authorList>
            <person name="Kaneko T."/>
            <person name="Nakamura Y."/>
            <person name="Sato S."/>
            <person name="Asamizu E."/>
            <person name="Kato T."/>
            <person name="Sasamoto S."/>
            <person name="Watanabe A."/>
            <person name="Idesawa K."/>
            <person name="Ishikawa A."/>
            <person name="Kawashima K."/>
            <person name="Kimura T."/>
            <person name="Kishida Y."/>
            <person name="Kiyokawa C."/>
            <person name="Kohara M."/>
            <person name="Matsumoto M."/>
            <person name="Matsuno A."/>
            <person name="Mochizuki Y."/>
            <person name="Nakayama S."/>
            <person name="Nakazaki N."/>
            <person name="Shimpo S."/>
            <person name="Sugimoto M."/>
            <person name="Takeuchi C."/>
            <person name="Yamada M."/>
            <person name="Tabata S."/>
        </authorList>
    </citation>
    <scope>NUCLEOTIDE SEQUENCE [LARGE SCALE GENOMIC DNA]</scope>
    <source>
        <strain evidence="4">LMG 29417 / CECT 9101 / MAFF 303099</strain>
    </source>
</reference>
<protein>
    <submittedName>
        <fullName evidence="3">Mll7904 protein</fullName>
    </submittedName>
</protein>
<accession>Q984P8</accession>
<keyword evidence="2" id="KW-0472">Membrane</keyword>
<feature type="transmembrane region" description="Helical" evidence="2">
    <location>
        <begin position="199"/>
        <end position="224"/>
    </location>
</feature>
<organism evidence="3 4">
    <name type="scientific">Mesorhizobium japonicum (strain LMG 29417 / CECT 9101 / MAFF 303099)</name>
    <name type="common">Mesorhizobium loti (strain MAFF 303099)</name>
    <dbReference type="NCBI Taxonomy" id="266835"/>
    <lineage>
        <taxon>Bacteria</taxon>
        <taxon>Pseudomonadati</taxon>
        <taxon>Pseudomonadota</taxon>
        <taxon>Alphaproteobacteria</taxon>
        <taxon>Hyphomicrobiales</taxon>
        <taxon>Phyllobacteriaceae</taxon>
        <taxon>Mesorhizobium</taxon>
    </lineage>
</organism>
<dbReference type="EMBL" id="BA000012">
    <property type="protein sequence ID" value="BAB54265.1"/>
    <property type="molecule type" value="Genomic_DNA"/>
</dbReference>
<keyword evidence="2" id="KW-0812">Transmembrane</keyword>
<dbReference type="Proteomes" id="UP000000552">
    <property type="component" value="Chromosome"/>
</dbReference>
<dbReference type="KEGG" id="mlo:mll7904"/>
<feature type="transmembrane region" description="Helical" evidence="2">
    <location>
        <begin position="230"/>
        <end position="253"/>
    </location>
</feature>
<evidence type="ECO:0000313" key="3">
    <source>
        <dbReference type="EMBL" id="BAB54265.1"/>
    </source>
</evidence>
<evidence type="ECO:0000256" key="1">
    <source>
        <dbReference type="SAM" id="MobiDB-lite"/>
    </source>
</evidence>
<feature type="transmembrane region" description="Helical" evidence="2">
    <location>
        <begin position="138"/>
        <end position="160"/>
    </location>
</feature>
<name>Q984P8_RHILO</name>
<feature type="transmembrane region" description="Helical" evidence="2">
    <location>
        <begin position="166"/>
        <end position="192"/>
    </location>
</feature>